<evidence type="ECO:0000313" key="2">
    <source>
        <dbReference type="Proteomes" id="UP001519460"/>
    </source>
</evidence>
<name>A0ABD0L6B2_9CAEN</name>
<evidence type="ECO:0000313" key="1">
    <source>
        <dbReference type="EMBL" id="KAK7494695.1"/>
    </source>
</evidence>
<sequence length="124" mass="13879">MHFGLVQQQTAVKPNIPSVLSSFQTNVPRYRYQELNTMKHFSPKKTKRQANQTLLVSFFPLSLKPTSAFTNVDLTKSETLQVEVQGSVVPISPCPLSPDDVKKNQAGPPAWIYRNIFVSICSSI</sequence>
<keyword evidence="2" id="KW-1185">Reference proteome</keyword>
<protein>
    <submittedName>
        <fullName evidence="1">Uncharacterized protein</fullName>
    </submittedName>
</protein>
<organism evidence="1 2">
    <name type="scientific">Batillaria attramentaria</name>
    <dbReference type="NCBI Taxonomy" id="370345"/>
    <lineage>
        <taxon>Eukaryota</taxon>
        <taxon>Metazoa</taxon>
        <taxon>Spiralia</taxon>
        <taxon>Lophotrochozoa</taxon>
        <taxon>Mollusca</taxon>
        <taxon>Gastropoda</taxon>
        <taxon>Caenogastropoda</taxon>
        <taxon>Sorbeoconcha</taxon>
        <taxon>Cerithioidea</taxon>
        <taxon>Batillariidae</taxon>
        <taxon>Batillaria</taxon>
    </lineage>
</organism>
<gene>
    <name evidence="1" type="ORF">BaRGS_00014093</name>
</gene>
<accession>A0ABD0L6B2</accession>
<dbReference type="Proteomes" id="UP001519460">
    <property type="component" value="Unassembled WGS sequence"/>
</dbReference>
<reference evidence="1 2" key="1">
    <citation type="journal article" date="2023" name="Sci. Data">
        <title>Genome assembly of the Korean intertidal mud-creeper Batillaria attramentaria.</title>
        <authorList>
            <person name="Patra A.K."/>
            <person name="Ho P.T."/>
            <person name="Jun S."/>
            <person name="Lee S.J."/>
            <person name="Kim Y."/>
            <person name="Won Y.J."/>
        </authorList>
    </citation>
    <scope>NUCLEOTIDE SEQUENCE [LARGE SCALE GENOMIC DNA]</scope>
    <source>
        <strain evidence="1">Wonlab-2016</strain>
    </source>
</reference>
<comment type="caution">
    <text evidence="1">The sequence shown here is derived from an EMBL/GenBank/DDBJ whole genome shotgun (WGS) entry which is preliminary data.</text>
</comment>
<proteinExistence type="predicted"/>
<dbReference type="EMBL" id="JACVVK020000081">
    <property type="protein sequence ID" value="KAK7494695.1"/>
    <property type="molecule type" value="Genomic_DNA"/>
</dbReference>
<dbReference type="AlphaFoldDB" id="A0ABD0L6B2"/>